<dbReference type="EMBL" id="CP116346">
    <property type="protein sequence ID" value="WIT10195.1"/>
    <property type="molecule type" value="Genomic_DNA"/>
</dbReference>
<evidence type="ECO:0008006" key="5">
    <source>
        <dbReference type="Google" id="ProtNLM"/>
    </source>
</evidence>
<evidence type="ECO:0000256" key="2">
    <source>
        <dbReference type="SAM" id="SignalP"/>
    </source>
</evidence>
<evidence type="ECO:0000313" key="4">
    <source>
        <dbReference type="Proteomes" id="UP001177769"/>
    </source>
</evidence>
<sequence>MNKRMSAACALGLAAAMAGAQDLARGPVTQLEQVEVKITRAGQLMDYEPINRVLHELHRHGEGLFRIDMRLLARDTQQPLPAARLAIVSDEQYLPFRPADDGSLLLPVLPLEQAKGSSLSSNLPKGSALLRGTLALTVPAAELDMAMVRRIVAVARRLRSELLPWYLRWAFPQIAGVRVCSSSPQWELEWREQGQLLGLPLAADPSDQDPDAKPGQPSRSCTTLSGEERWPDAARLLAPAGSKLSVRLLGKLFGG</sequence>
<dbReference type="AlphaFoldDB" id="A0AA95NA15"/>
<protein>
    <recommendedName>
        <fullName evidence="5">DUF2987 domain-containing protein</fullName>
    </recommendedName>
</protein>
<dbReference type="Proteomes" id="UP001177769">
    <property type="component" value="Chromosome"/>
</dbReference>
<dbReference type="RefSeq" id="WP_285231264.1">
    <property type="nucleotide sequence ID" value="NZ_CP116346.1"/>
</dbReference>
<dbReference type="KEGG" id="pais:PFX98_14785"/>
<organism evidence="3 4">
    <name type="scientific">Paucibacter sediminis</name>
    <dbReference type="NCBI Taxonomy" id="3019553"/>
    <lineage>
        <taxon>Bacteria</taxon>
        <taxon>Pseudomonadati</taxon>
        <taxon>Pseudomonadota</taxon>
        <taxon>Betaproteobacteria</taxon>
        <taxon>Burkholderiales</taxon>
        <taxon>Sphaerotilaceae</taxon>
        <taxon>Roseateles</taxon>
    </lineage>
</organism>
<evidence type="ECO:0000256" key="1">
    <source>
        <dbReference type="SAM" id="MobiDB-lite"/>
    </source>
</evidence>
<proteinExistence type="predicted"/>
<feature type="chain" id="PRO_5041741839" description="DUF2987 domain-containing protein" evidence="2">
    <location>
        <begin position="21"/>
        <end position="255"/>
    </location>
</feature>
<name>A0AA95NA15_9BURK</name>
<keyword evidence="4" id="KW-1185">Reference proteome</keyword>
<reference evidence="3" key="1">
    <citation type="submission" date="2023-01" db="EMBL/GenBank/DDBJ databases">
        <title>Whole genome sequence of Paucibacter sp. S2-9 isolated from pond sediment.</title>
        <authorList>
            <person name="Jung J.Y."/>
        </authorList>
    </citation>
    <scope>NUCLEOTIDE SEQUENCE</scope>
    <source>
        <strain evidence="3">S2-9</strain>
    </source>
</reference>
<accession>A0AA95NA15</accession>
<feature type="region of interest" description="Disordered" evidence="1">
    <location>
        <begin position="202"/>
        <end position="225"/>
    </location>
</feature>
<feature type="signal peptide" evidence="2">
    <location>
        <begin position="1"/>
        <end position="20"/>
    </location>
</feature>
<evidence type="ECO:0000313" key="3">
    <source>
        <dbReference type="EMBL" id="WIT10195.1"/>
    </source>
</evidence>
<keyword evidence="2" id="KW-0732">Signal</keyword>
<gene>
    <name evidence="3" type="ORF">PFX98_14785</name>
</gene>